<accession>B3TA06</accession>
<reference evidence="2" key="1">
    <citation type="journal article" date="2008" name="ISME J.">
        <title>Genomic patterns of recombination, clonal divergence and environment in marine microbial populations.</title>
        <authorList>
            <person name="Konstantinidis K.T."/>
            <person name="Delong E.F."/>
        </authorList>
    </citation>
    <scope>NUCLEOTIDE SEQUENCE</scope>
</reference>
<name>B3TA06_9ZZZZ</name>
<proteinExistence type="predicted"/>
<evidence type="ECO:0000256" key="1">
    <source>
        <dbReference type="SAM" id="MobiDB-lite"/>
    </source>
</evidence>
<evidence type="ECO:0000313" key="2">
    <source>
        <dbReference type="EMBL" id="ABZ09415.1"/>
    </source>
</evidence>
<organism evidence="2">
    <name type="scientific">uncultured marine microorganism HF4000_APKG8C21</name>
    <dbReference type="NCBI Taxonomy" id="455553"/>
    <lineage>
        <taxon>unclassified sequences</taxon>
        <taxon>environmental samples</taxon>
    </lineage>
</organism>
<protein>
    <submittedName>
        <fullName evidence="2">Uncharacterized protein</fullName>
    </submittedName>
</protein>
<gene>
    <name evidence="2" type="ORF">ALOHA_HF4000APKG8C21ctg1g3</name>
</gene>
<feature type="region of interest" description="Disordered" evidence="1">
    <location>
        <begin position="1"/>
        <end position="33"/>
    </location>
</feature>
<dbReference type="EMBL" id="EU016651">
    <property type="protein sequence ID" value="ABZ09415.1"/>
    <property type="molecule type" value="Genomic_DNA"/>
</dbReference>
<dbReference type="AlphaFoldDB" id="B3TA06"/>
<sequence>MGCQYTSHPLGKDPVSLFRPSPGVESGGSSRRSLSFTATLIHPRSIAISTVGWEQTRSGGGIQYLLKTFEPGSRESSERSPSDRCYAAVVDVHRFSVRKRRKTVRP</sequence>